<feature type="domain" description="ParE-like toxin" evidence="2">
    <location>
        <begin position="15"/>
        <end position="60"/>
    </location>
</feature>
<protein>
    <recommendedName>
        <fullName evidence="2">ParE-like toxin domain-containing protein</fullName>
    </recommendedName>
</protein>
<gene>
    <name evidence="3" type="ORF">NCTC9997_04137</name>
</gene>
<name>A0A7Z8ZCW7_RAOTE</name>
<dbReference type="EMBL" id="LR134253">
    <property type="protein sequence ID" value="VED52127.1"/>
    <property type="molecule type" value="Genomic_DNA"/>
</dbReference>
<evidence type="ECO:0000259" key="2">
    <source>
        <dbReference type="Pfam" id="PF24732"/>
    </source>
</evidence>
<dbReference type="Pfam" id="PF24732">
    <property type="entry name" value="ParE_like"/>
    <property type="match status" value="1"/>
</dbReference>
<dbReference type="Proteomes" id="UP000267630">
    <property type="component" value="Chromosome 3"/>
</dbReference>
<proteinExistence type="predicted"/>
<organism evidence="3 4">
    <name type="scientific">Raoultella terrigena</name>
    <name type="common">Klebsiella terrigena</name>
    <dbReference type="NCBI Taxonomy" id="577"/>
    <lineage>
        <taxon>Bacteria</taxon>
        <taxon>Pseudomonadati</taxon>
        <taxon>Pseudomonadota</taxon>
        <taxon>Gammaproteobacteria</taxon>
        <taxon>Enterobacterales</taxon>
        <taxon>Enterobacteriaceae</taxon>
        <taxon>Klebsiella/Raoultella group</taxon>
        <taxon>Raoultella</taxon>
    </lineage>
</organism>
<sequence>MHPRLSVICSAPLPVCTRALAALKCFARGQRNFSRVMPHAYLVIRIGRRWRLLSKNGGQQVAADDPRNLQPGIPQMNRSPEYAQGALAALHEAKILNLANATPLAVLEARRPRRPSLI</sequence>
<dbReference type="AlphaFoldDB" id="A0A7Z8ZCW7"/>
<evidence type="ECO:0000313" key="4">
    <source>
        <dbReference type="Proteomes" id="UP000267630"/>
    </source>
</evidence>
<keyword evidence="4" id="KW-1185">Reference proteome</keyword>
<reference evidence="3 4" key="1">
    <citation type="submission" date="2018-12" db="EMBL/GenBank/DDBJ databases">
        <authorList>
            <consortium name="Pathogen Informatics"/>
        </authorList>
    </citation>
    <scope>NUCLEOTIDE SEQUENCE [LARGE SCALE GENOMIC DNA]</scope>
    <source>
        <strain evidence="3 4">NCTC9997</strain>
    </source>
</reference>
<dbReference type="InterPro" id="IPR056925">
    <property type="entry name" value="ParE-like"/>
</dbReference>
<evidence type="ECO:0000256" key="1">
    <source>
        <dbReference type="SAM" id="MobiDB-lite"/>
    </source>
</evidence>
<accession>A0A7Z8ZCW7</accession>
<feature type="region of interest" description="Disordered" evidence="1">
    <location>
        <begin position="57"/>
        <end position="78"/>
    </location>
</feature>
<evidence type="ECO:0000313" key="3">
    <source>
        <dbReference type="EMBL" id="VED52127.1"/>
    </source>
</evidence>